<proteinExistence type="predicted"/>
<evidence type="ECO:0000313" key="2">
    <source>
        <dbReference type="EMBL" id="POW17299.1"/>
    </source>
</evidence>
<dbReference type="InterPro" id="IPR046496">
    <property type="entry name" value="DUF6589"/>
</dbReference>
<reference evidence="2" key="1">
    <citation type="submission" date="2017-12" db="EMBL/GenBank/DDBJ databases">
        <title>Gene loss provides genomic basis for host adaptation in cereal stripe rust fungi.</title>
        <authorList>
            <person name="Xia C."/>
        </authorList>
    </citation>
    <scope>NUCLEOTIDE SEQUENCE [LARGE SCALE GENOMIC DNA]</scope>
    <source>
        <strain evidence="2">93-210</strain>
    </source>
</reference>
<accession>A0A2S4W6D7</accession>
<dbReference type="Proteomes" id="UP000239156">
    <property type="component" value="Unassembled WGS sequence"/>
</dbReference>
<comment type="caution">
    <text evidence="2">The sequence shown here is derived from an EMBL/GenBank/DDBJ whole genome shotgun (WGS) entry which is preliminary data.</text>
</comment>
<gene>
    <name evidence="2" type="ORF">PSTT_00659</name>
</gene>
<organism evidence="2 3">
    <name type="scientific">Puccinia striiformis</name>
    <dbReference type="NCBI Taxonomy" id="27350"/>
    <lineage>
        <taxon>Eukaryota</taxon>
        <taxon>Fungi</taxon>
        <taxon>Dikarya</taxon>
        <taxon>Basidiomycota</taxon>
        <taxon>Pucciniomycotina</taxon>
        <taxon>Pucciniomycetes</taxon>
        <taxon>Pucciniales</taxon>
        <taxon>Pucciniaceae</taxon>
        <taxon>Puccinia</taxon>
    </lineage>
</organism>
<keyword evidence="3" id="KW-1185">Reference proteome</keyword>
<sequence length="181" mass="20740">MWRMWSVMAQGIKGLNKYAIHLPRMLILLTDVLPPGLQKVLQHSMLITPSGRAGHFVGKDFFLEVQNCWLKYVYNNSGIGTNIRRLMDVFSLNISMLVRDMAGLSGNNYVQQSHKCRLTTASINSFLEMANQYDPFGTSKKQYNFTPPAIIDIYKKGWYSSRRTLRASTKIKSIDLIQRTT</sequence>
<name>A0A2S4W6D7_9BASI</name>
<dbReference type="Pfam" id="PF20231">
    <property type="entry name" value="DUF6589"/>
    <property type="match status" value="1"/>
</dbReference>
<dbReference type="EMBL" id="PKSL01000003">
    <property type="protein sequence ID" value="POW17299.1"/>
    <property type="molecule type" value="Genomic_DNA"/>
</dbReference>
<evidence type="ECO:0000313" key="3">
    <source>
        <dbReference type="Proteomes" id="UP000239156"/>
    </source>
</evidence>
<dbReference type="AlphaFoldDB" id="A0A2S4W6D7"/>
<protein>
    <recommendedName>
        <fullName evidence="1">DUF6589 domain-containing protein</fullName>
    </recommendedName>
</protein>
<dbReference type="VEuPathDB" id="FungiDB:PSTT_00659"/>
<evidence type="ECO:0000259" key="1">
    <source>
        <dbReference type="Pfam" id="PF20231"/>
    </source>
</evidence>
<dbReference type="VEuPathDB" id="FungiDB:PSHT_07838"/>
<feature type="domain" description="DUF6589" evidence="1">
    <location>
        <begin position="1"/>
        <end position="98"/>
    </location>
</feature>